<reference evidence="1" key="1">
    <citation type="submission" date="2023-06" db="EMBL/GenBank/DDBJ databases">
        <authorList>
            <person name="Zhang S."/>
        </authorList>
    </citation>
    <scope>NUCLEOTIDE SEQUENCE</scope>
    <source>
        <strain evidence="1">SG2303</strain>
    </source>
</reference>
<sequence length="47" mass="5141">MAVKQTQKLIQKLGPLIGKMGVDTAKKLIDGQKVEKSIPVPLELVKQ</sequence>
<organism evidence="1 2">
    <name type="scientific">Crenobacter oryzisoli</name>
    <dbReference type="NCBI Taxonomy" id="3056844"/>
    <lineage>
        <taxon>Bacteria</taxon>
        <taxon>Pseudomonadati</taxon>
        <taxon>Pseudomonadota</taxon>
        <taxon>Betaproteobacteria</taxon>
        <taxon>Neisseriales</taxon>
        <taxon>Neisseriaceae</taxon>
        <taxon>Crenobacter</taxon>
    </lineage>
</organism>
<accession>A0ABT7XJ63</accession>
<name>A0ABT7XJ63_9NEIS</name>
<keyword evidence="2" id="KW-1185">Reference proteome</keyword>
<evidence type="ECO:0000313" key="1">
    <source>
        <dbReference type="EMBL" id="MDN0073810.1"/>
    </source>
</evidence>
<protein>
    <submittedName>
        <fullName evidence="1">Uncharacterized protein</fullName>
    </submittedName>
</protein>
<evidence type="ECO:0000313" key="2">
    <source>
        <dbReference type="Proteomes" id="UP001168540"/>
    </source>
</evidence>
<dbReference type="EMBL" id="JAUEDK010000003">
    <property type="protein sequence ID" value="MDN0073810.1"/>
    <property type="molecule type" value="Genomic_DNA"/>
</dbReference>
<comment type="caution">
    <text evidence="1">The sequence shown here is derived from an EMBL/GenBank/DDBJ whole genome shotgun (WGS) entry which is preliminary data.</text>
</comment>
<gene>
    <name evidence="1" type="ORF">QU481_02750</name>
</gene>
<dbReference type="Proteomes" id="UP001168540">
    <property type="component" value="Unassembled WGS sequence"/>
</dbReference>
<dbReference type="RefSeq" id="WP_289828351.1">
    <property type="nucleotide sequence ID" value="NZ_JAUEDK010000003.1"/>
</dbReference>
<proteinExistence type="predicted"/>